<dbReference type="PANTHER" id="PTHR33375">
    <property type="entry name" value="CHROMOSOME-PARTITIONING PROTEIN PARB-RELATED"/>
    <property type="match status" value="1"/>
</dbReference>
<dbReference type="CDD" id="cd16393">
    <property type="entry name" value="SPO0J_N"/>
    <property type="match status" value="1"/>
</dbReference>
<dbReference type="SMART" id="SM00470">
    <property type="entry name" value="ParB"/>
    <property type="match status" value="1"/>
</dbReference>
<keyword evidence="2" id="KW-0159">Chromosome partition</keyword>
<evidence type="ECO:0000256" key="2">
    <source>
        <dbReference type="ARBA" id="ARBA00022829"/>
    </source>
</evidence>
<comment type="caution">
    <text evidence="6">The sequence shown here is derived from an EMBL/GenBank/DDBJ whole genome shotgun (WGS) entry which is preliminary data.</text>
</comment>
<protein>
    <recommendedName>
        <fullName evidence="5">ParB-like N-terminal domain-containing protein</fullName>
    </recommendedName>
</protein>
<dbReference type="GO" id="GO:0005694">
    <property type="term" value="C:chromosome"/>
    <property type="evidence" value="ECO:0007669"/>
    <property type="project" value="TreeGrafter"/>
</dbReference>
<dbReference type="Pfam" id="PF23552">
    <property type="entry name" value="ParB_C"/>
    <property type="match status" value="1"/>
</dbReference>
<dbReference type="EMBL" id="PFBB01000005">
    <property type="protein sequence ID" value="PIR88774.1"/>
    <property type="molecule type" value="Genomic_DNA"/>
</dbReference>
<dbReference type="InterPro" id="IPR041468">
    <property type="entry name" value="HTH_ParB/Spo0J"/>
</dbReference>
<dbReference type="GO" id="GO:0007059">
    <property type="term" value="P:chromosome segregation"/>
    <property type="evidence" value="ECO:0007669"/>
    <property type="project" value="UniProtKB-KW"/>
</dbReference>
<accession>A0A2H0UQV0</accession>
<dbReference type="NCBIfam" id="TIGR00180">
    <property type="entry name" value="parB_part"/>
    <property type="match status" value="1"/>
</dbReference>
<comment type="similarity">
    <text evidence="1">Belongs to the ParB family.</text>
</comment>
<evidence type="ECO:0000259" key="5">
    <source>
        <dbReference type="SMART" id="SM00470"/>
    </source>
</evidence>
<dbReference type="InterPro" id="IPR003115">
    <property type="entry name" value="ParB_N"/>
</dbReference>
<dbReference type="Gene3D" id="1.10.10.2830">
    <property type="match status" value="1"/>
</dbReference>
<dbReference type="InterPro" id="IPR050336">
    <property type="entry name" value="Chromosome_partition/occlusion"/>
</dbReference>
<dbReference type="InterPro" id="IPR036086">
    <property type="entry name" value="ParB/Sulfiredoxin_sf"/>
</dbReference>
<gene>
    <name evidence="6" type="ORF">COU09_00570</name>
</gene>
<dbReference type="InterPro" id="IPR057240">
    <property type="entry name" value="ParB_dimer_C"/>
</dbReference>
<sequence>ELPQAHEHVFLIETDKIATNPYQPRKHFDEKALRELADSIREFGILQPLVVSKVEEEVPTGTAVRYELIAGERRLRASRLLQLERVPAIIRNVKLDRHRLEMAIVENVQRANLNSIEAAKAYQRLHEEFDLTQREIASRLGKSREVIANTMRLLNLPSAMQQAVGEGRLSESQARLLLAVEDKAAQEALFNDILTKNLSVRELKAKVDTFKRNQGGKRQSIFVDPETKNLQRALEEFLGANVKLEHSGSAGKLTIAFSTFNELQDIVGKMTHTISEKANEEISESDLANNHIGLSEPVAAATPKMEPAHQTVTEPKPEPRPEPQPVSAAEVVEAPKPEVAEVKPEMDSIYEPAPSDGEVLKTETYSDSHEVGKIDIDPNSLYEPQPEEDKKEVVDEAVPEVSSEPAKPAEEDKFTYELFAGNEEDNPFNYHGM</sequence>
<evidence type="ECO:0000256" key="4">
    <source>
        <dbReference type="SAM" id="MobiDB-lite"/>
    </source>
</evidence>
<dbReference type="InterPro" id="IPR004437">
    <property type="entry name" value="ParB/RepB/Spo0J"/>
</dbReference>
<feature type="compositionally biased region" description="Basic and acidic residues" evidence="4">
    <location>
        <begin position="358"/>
        <end position="376"/>
    </location>
</feature>
<dbReference type="SUPFAM" id="SSF109709">
    <property type="entry name" value="KorB DNA-binding domain-like"/>
    <property type="match status" value="1"/>
</dbReference>
<feature type="domain" description="ParB-like N-terminal" evidence="5">
    <location>
        <begin position="10"/>
        <end position="108"/>
    </location>
</feature>
<dbReference type="Pfam" id="PF17762">
    <property type="entry name" value="HTH_ParB"/>
    <property type="match status" value="1"/>
</dbReference>
<dbReference type="SUPFAM" id="SSF110849">
    <property type="entry name" value="ParB/Sulfiredoxin"/>
    <property type="match status" value="1"/>
</dbReference>
<dbReference type="GO" id="GO:0003677">
    <property type="term" value="F:DNA binding"/>
    <property type="evidence" value="ECO:0007669"/>
    <property type="project" value="UniProtKB-KW"/>
</dbReference>
<keyword evidence="3" id="KW-0238">DNA-binding</keyword>
<dbReference type="PANTHER" id="PTHR33375:SF1">
    <property type="entry name" value="CHROMOSOME-PARTITIONING PROTEIN PARB-RELATED"/>
    <property type="match status" value="1"/>
</dbReference>
<proteinExistence type="inferred from homology"/>
<organism evidence="6 7">
    <name type="scientific">Candidatus Harrisonbacteria bacterium CG10_big_fil_rev_8_21_14_0_10_44_23</name>
    <dbReference type="NCBI Taxonomy" id="1974585"/>
    <lineage>
        <taxon>Bacteria</taxon>
        <taxon>Candidatus Harrisoniibacteriota</taxon>
    </lineage>
</organism>
<feature type="region of interest" description="Disordered" evidence="4">
    <location>
        <begin position="301"/>
        <end position="412"/>
    </location>
</feature>
<feature type="non-terminal residue" evidence="6">
    <location>
        <position position="1"/>
    </location>
</feature>
<evidence type="ECO:0000256" key="1">
    <source>
        <dbReference type="ARBA" id="ARBA00006295"/>
    </source>
</evidence>
<dbReference type="AlphaFoldDB" id="A0A2H0UQV0"/>
<dbReference type="Pfam" id="PF02195">
    <property type="entry name" value="ParB_N"/>
    <property type="match status" value="1"/>
</dbReference>
<reference evidence="7" key="1">
    <citation type="submission" date="2017-09" db="EMBL/GenBank/DDBJ databases">
        <title>Depth-based differentiation of microbial function through sediment-hosted aquifers and enrichment of novel symbionts in the deep terrestrial subsurface.</title>
        <authorList>
            <person name="Probst A.J."/>
            <person name="Ladd B."/>
            <person name="Jarett J.K."/>
            <person name="Geller-Mcgrath D.E."/>
            <person name="Sieber C.M.K."/>
            <person name="Emerson J.B."/>
            <person name="Anantharaman K."/>
            <person name="Thomas B.C."/>
            <person name="Malmstrom R."/>
            <person name="Stieglmeier M."/>
            <person name="Klingl A."/>
            <person name="Woyke T."/>
            <person name="Ryan C.M."/>
            <person name="Banfield J.F."/>
        </authorList>
    </citation>
    <scope>NUCLEOTIDE SEQUENCE [LARGE SCALE GENOMIC DNA]</scope>
</reference>
<evidence type="ECO:0000313" key="6">
    <source>
        <dbReference type="EMBL" id="PIR88774.1"/>
    </source>
</evidence>
<evidence type="ECO:0000256" key="3">
    <source>
        <dbReference type="ARBA" id="ARBA00023125"/>
    </source>
</evidence>
<dbReference type="FunFam" id="3.90.1530.30:FF:000001">
    <property type="entry name" value="Chromosome partitioning protein ParB"/>
    <property type="match status" value="1"/>
</dbReference>
<name>A0A2H0UQV0_9BACT</name>
<evidence type="ECO:0000313" key="7">
    <source>
        <dbReference type="Proteomes" id="UP000229615"/>
    </source>
</evidence>
<dbReference type="FunFam" id="1.10.10.2830:FF:000001">
    <property type="entry name" value="Chromosome partitioning protein ParB"/>
    <property type="match status" value="1"/>
</dbReference>
<dbReference type="Gene3D" id="3.90.1530.30">
    <property type="match status" value="1"/>
</dbReference>
<feature type="compositionally biased region" description="Basic and acidic residues" evidence="4">
    <location>
        <begin position="333"/>
        <end position="346"/>
    </location>
</feature>
<dbReference type="Proteomes" id="UP000229615">
    <property type="component" value="Unassembled WGS sequence"/>
</dbReference>